<comment type="caution">
    <text evidence="2">The sequence shown here is derived from an EMBL/GenBank/DDBJ whole genome shotgun (WGS) entry which is preliminary data.</text>
</comment>
<accession>A0ABV8RNN2</accession>
<proteinExistence type="predicted"/>
<protein>
    <submittedName>
        <fullName evidence="2">Uncharacterized protein</fullName>
    </submittedName>
</protein>
<organism evidence="2 3">
    <name type="scientific">Novosphingobium tardum</name>
    <dbReference type="NCBI Taxonomy" id="1538021"/>
    <lineage>
        <taxon>Bacteria</taxon>
        <taxon>Pseudomonadati</taxon>
        <taxon>Pseudomonadota</taxon>
        <taxon>Alphaproteobacteria</taxon>
        <taxon>Sphingomonadales</taxon>
        <taxon>Sphingomonadaceae</taxon>
        <taxon>Novosphingobium</taxon>
    </lineage>
</organism>
<name>A0ABV8RNN2_9SPHN</name>
<evidence type="ECO:0000256" key="1">
    <source>
        <dbReference type="SAM" id="MobiDB-lite"/>
    </source>
</evidence>
<reference evidence="3" key="1">
    <citation type="journal article" date="2019" name="Int. J. Syst. Evol. Microbiol.">
        <title>The Global Catalogue of Microorganisms (GCM) 10K type strain sequencing project: providing services to taxonomists for standard genome sequencing and annotation.</title>
        <authorList>
            <consortium name="The Broad Institute Genomics Platform"/>
            <consortium name="The Broad Institute Genome Sequencing Center for Infectious Disease"/>
            <person name="Wu L."/>
            <person name="Ma J."/>
        </authorList>
    </citation>
    <scope>NUCLEOTIDE SEQUENCE [LARGE SCALE GENOMIC DNA]</scope>
    <source>
        <strain evidence="3">CGMCC 1.12989</strain>
    </source>
</reference>
<evidence type="ECO:0000313" key="3">
    <source>
        <dbReference type="Proteomes" id="UP001595828"/>
    </source>
</evidence>
<sequence length="355" mass="36786">MFRVALATWCAAVMGLGSLALAPPVLERIVGVTGIAGLIPAAAPPLGVTARLLFAGLCASAGALAGVLIAHGSQTRVAEARVSTKSENVPLAIADATIEDQCKANWTSDEDDREAVSLAIEEPGPAAAAVTPPRAAPACRPAPKAAAPLPAIATAPLDTLGNVELLERLALAMAARRERLSASADEAAWSSEAWSEPEYEPAPVSPRPGRRKALALPPIDPAEAMLGEDDFTDEDSAEPGWRAVLEGRPAPVDEHEHDGEHDEDLPEDGYSSLLDMTPATLRTEFVRIDAALDGDFEDPVEDGVVIFPGQPAQPSRIAAAPGFHALGDDAASPPADADEALRSALASLQRLSGSR</sequence>
<gene>
    <name evidence="2" type="ORF">ACFO0A_05125</name>
</gene>
<feature type="region of interest" description="Disordered" evidence="1">
    <location>
        <begin position="188"/>
        <end position="212"/>
    </location>
</feature>
<dbReference type="EMBL" id="JBHSDR010000003">
    <property type="protein sequence ID" value="MFC4294439.1"/>
    <property type="molecule type" value="Genomic_DNA"/>
</dbReference>
<keyword evidence="3" id="KW-1185">Reference proteome</keyword>
<dbReference type="Proteomes" id="UP001595828">
    <property type="component" value="Unassembled WGS sequence"/>
</dbReference>
<evidence type="ECO:0000313" key="2">
    <source>
        <dbReference type="EMBL" id="MFC4294439.1"/>
    </source>
</evidence>
<dbReference type="RefSeq" id="WP_379537889.1">
    <property type="nucleotide sequence ID" value="NZ_JBHSDR010000003.1"/>
</dbReference>